<keyword evidence="7" id="KW-0319">Glycerol metabolism</keyword>
<keyword evidence="9" id="KW-0012">Acyltransferase</keyword>
<dbReference type="InterPro" id="IPR045034">
    <property type="entry name" value="O-acyltransferase_WSD1-like"/>
</dbReference>
<dbReference type="EMBL" id="JAADZU010000062">
    <property type="protein sequence ID" value="NDK91264.1"/>
    <property type="molecule type" value="Genomic_DNA"/>
</dbReference>
<feature type="region of interest" description="Disordered" evidence="11">
    <location>
        <begin position="34"/>
        <end position="57"/>
    </location>
</feature>
<evidence type="ECO:0000256" key="7">
    <source>
        <dbReference type="ARBA" id="ARBA00022798"/>
    </source>
</evidence>
<evidence type="ECO:0000256" key="6">
    <source>
        <dbReference type="ARBA" id="ARBA00022679"/>
    </source>
</evidence>
<evidence type="ECO:0000256" key="8">
    <source>
        <dbReference type="ARBA" id="ARBA00023098"/>
    </source>
</evidence>
<evidence type="ECO:0000256" key="2">
    <source>
        <dbReference type="ARBA" id="ARBA00005189"/>
    </source>
</evidence>
<evidence type="ECO:0000256" key="11">
    <source>
        <dbReference type="SAM" id="MobiDB-lite"/>
    </source>
</evidence>
<evidence type="ECO:0000259" key="13">
    <source>
        <dbReference type="Pfam" id="PF06974"/>
    </source>
</evidence>
<dbReference type="GO" id="GO:0019432">
    <property type="term" value="P:triglyceride biosynthetic process"/>
    <property type="evidence" value="ECO:0007669"/>
    <property type="project" value="UniProtKB-UniPathway"/>
</dbReference>
<dbReference type="PANTHER" id="PTHR31650:SF1">
    <property type="entry name" value="WAX ESTER SYNTHASE_DIACYLGLYCEROL ACYLTRANSFERASE 4-RELATED"/>
    <property type="match status" value="1"/>
</dbReference>
<dbReference type="SUPFAM" id="SSF52777">
    <property type="entry name" value="CoA-dependent acyltransferases"/>
    <property type="match status" value="1"/>
</dbReference>
<comment type="catalytic activity">
    <reaction evidence="10">
        <text>an acyl-CoA + a 1,2-diacyl-sn-glycerol = a triacyl-sn-glycerol + CoA</text>
        <dbReference type="Rhea" id="RHEA:10868"/>
        <dbReference type="ChEBI" id="CHEBI:17815"/>
        <dbReference type="ChEBI" id="CHEBI:57287"/>
        <dbReference type="ChEBI" id="CHEBI:58342"/>
        <dbReference type="ChEBI" id="CHEBI:64615"/>
        <dbReference type="EC" id="2.3.1.20"/>
    </reaction>
</comment>
<organism evidence="14 15">
    <name type="scientific">Gordonia desulfuricans</name>
    <dbReference type="NCBI Taxonomy" id="89051"/>
    <lineage>
        <taxon>Bacteria</taxon>
        <taxon>Bacillati</taxon>
        <taxon>Actinomycetota</taxon>
        <taxon>Actinomycetes</taxon>
        <taxon>Mycobacteriales</taxon>
        <taxon>Gordoniaceae</taxon>
        <taxon>Gordonia</taxon>
    </lineage>
</organism>
<protein>
    <recommendedName>
        <fullName evidence="4">diacylglycerol O-acyltransferase</fullName>
        <ecNumber evidence="4">2.3.1.20</ecNumber>
    </recommendedName>
</protein>
<reference evidence="14 15" key="1">
    <citation type="submission" date="2020-01" db="EMBL/GenBank/DDBJ databases">
        <title>Investigation of new actinobacteria for the biodesulphurisation of diesel fuel.</title>
        <authorList>
            <person name="Athi Narayanan S.M."/>
        </authorList>
    </citation>
    <scope>NUCLEOTIDE SEQUENCE [LARGE SCALE GENOMIC DNA]</scope>
    <source>
        <strain evidence="14 15">213E</strain>
    </source>
</reference>
<keyword evidence="15" id="KW-1185">Reference proteome</keyword>
<keyword evidence="8" id="KW-0443">Lipid metabolism</keyword>
<evidence type="ECO:0000259" key="12">
    <source>
        <dbReference type="Pfam" id="PF03007"/>
    </source>
</evidence>
<dbReference type="GO" id="GO:0051701">
    <property type="term" value="P:biological process involved in interaction with host"/>
    <property type="evidence" value="ECO:0007669"/>
    <property type="project" value="TreeGrafter"/>
</dbReference>
<evidence type="ECO:0000313" key="14">
    <source>
        <dbReference type="EMBL" id="NDK91264.1"/>
    </source>
</evidence>
<sequence>MVNRLSPREAMYYFLDPSGATSHLGALLVFGPDRRSRSGRSSTARGGGAPKSEPVSGPDYPALVSLVENRLQLAPRYRQVVRSVSLGLARPVWVDDPDFDINFHIRRSGLPQPGTMAALADLISRVMSRPLDRSRPLWEMYLIEGLPDGGFAVLTKTHRCLVDDFSGPEISQVICDDGPTVRAFDEDLWMPRHLPGSTALVIGAIAEAVSRPGEFVESMVTGNGVVGTARSMIGSVVRRAGDLIRDVTDAAPDSPLNTPGSSSQIFAVASVPRRGCAKIAEHHGCTVHDVELAIITGVIRRWLLSYDVAATITDTVRVEIPLATRDPGVGRLDDEPGWVDVGAPGFVTDLPVGEDNPTVRLAQVAGLADRYAQSARRVTPGPSPILGDLGMVPFPELSSWAFRSLGNRGYNVPVSLFTAPVPDRYVLGRKVSEIYPVPGLIAGHALAIGVVEYRGRLRFGFIADRGVIGDLPALADYVGEAYDELAGAG</sequence>
<evidence type="ECO:0000313" key="15">
    <source>
        <dbReference type="Proteomes" id="UP000466307"/>
    </source>
</evidence>
<dbReference type="Pfam" id="PF06974">
    <property type="entry name" value="WS_DGAT_C"/>
    <property type="match status" value="1"/>
</dbReference>
<dbReference type="InterPro" id="IPR009721">
    <property type="entry name" value="O-acyltransferase_WSD1_C"/>
</dbReference>
<comment type="pathway">
    <text evidence="2">Lipid metabolism.</text>
</comment>
<evidence type="ECO:0000256" key="10">
    <source>
        <dbReference type="ARBA" id="ARBA00048109"/>
    </source>
</evidence>
<dbReference type="UniPathway" id="UPA00282"/>
<feature type="domain" description="O-acyltransferase WSD1 C-terminal" evidence="13">
    <location>
        <begin position="347"/>
        <end position="485"/>
    </location>
</feature>
<dbReference type="PANTHER" id="PTHR31650">
    <property type="entry name" value="O-ACYLTRANSFERASE (WSD1-LIKE) FAMILY PROTEIN"/>
    <property type="match status" value="1"/>
</dbReference>
<keyword evidence="6" id="KW-0808">Transferase</keyword>
<dbReference type="Pfam" id="PF03007">
    <property type="entry name" value="WS_DGAT_cat"/>
    <property type="match status" value="1"/>
</dbReference>
<dbReference type="AlphaFoldDB" id="A0A7K3LSK1"/>
<evidence type="ECO:0000256" key="1">
    <source>
        <dbReference type="ARBA" id="ARBA00004771"/>
    </source>
</evidence>
<evidence type="ECO:0000256" key="9">
    <source>
        <dbReference type="ARBA" id="ARBA00023315"/>
    </source>
</evidence>
<evidence type="ECO:0000256" key="4">
    <source>
        <dbReference type="ARBA" id="ARBA00013244"/>
    </source>
</evidence>
<dbReference type="EC" id="2.3.1.20" evidence="4"/>
<evidence type="ECO:0000256" key="5">
    <source>
        <dbReference type="ARBA" id="ARBA00022516"/>
    </source>
</evidence>
<dbReference type="GO" id="GO:0005886">
    <property type="term" value="C:plasma membrane"/>
    <property type="evidence" value="ECO:0007669"/>
    <property type="project" value="TreeGrafter"/>
</dbReference>
<dbReference type="InterPro" id="IPR004255">
    <property type="entry name" value="O-acyltransferase_WSD1_N"/>
</dbReference>
<dbReference type="Proteomes" id="UP000466307">
    <property type="component" value="Unassembled WGS sequence"/>
</dbReference>
<dbReference type="GO" id="GO:0071731">
    <property type="term" value="P:response to nitric oxide"/>
    <property type="evidence" value="ECO:0007669"/>
    <property type="project" value="TreeGrafter"/>
</dbReference>
<accession>A0A7K3LSK1</accession>
<dbReference type="RefSeq" id="WP_020791762.1">
    <property type="nucleotide sequence ID" value="NZ_JAADZU010000062.1"/>
</dbReference>
<feature type="domain" description="O-acyltransferase WSD1-like N-terminal" evidence="12">
    <location>
        <begin position="5"/>
        <end position="290"/>
    </location>
</feature>
<name>A0A7K3LSK1_9ACTN</name>
<keyword evidence="5" id="KW-0444">Lipid biosynthesis</keyword>
<dbReference type="GO" id="GO:0006071">
    <property type="term" value="P:glycerol metabolic process"/>
    <property type="evidence" value="ECO:0007669"/>
    <property type="project" value="UniProtKB-KW"/>
</dbReference>
<gene>
    <name evidence="14" type="ORF">GYA93_16990</name>
</gene>
<comment type="caution">
    <text evidence="14">The sequence shown here is derived from an EMBL/GenBank/DDBJ whole genome shotgun (WGS) entry which is preliminary data.</text>
</comment>
<dbReference type="GO" id="GO:0004144">
    <property type="term" value="F:diacylglycerol O-acyltransferase activity"/>
    <property type="evidence" value="ECO:0007669"/>
    <property type="project" value="UniProtKB-EC"/>
</dbReference>
<proteinExistence type="inferred from homology"/>
<comment type="pathway">
    <text evidence="1">Glycerolipid metabolism; triacylglycerol biosynthesis.</text>
</comment>
<dbReference type="GO" id="GO:0001666">
    <property type="term" value="P:response to hypoxia"/>
    <property type="evidence" value="ECO:0007669"/>
    <property type="project" value="TreeGrafter"/>
</dbReference>
<evidence type="ECO:0000256" key="3">
    <source>
        <dbReference type="ARBA" id="ARBA00009587"/>
    </source>
</evidence>
<comment type="similarity">
    <text evidence="3">Belongs to the long-chain O-acyltransferase family.</text>
</comment>